<evidence type="ECO:0000313" key="4">
    <source>
        <dbReference type="Proteomes" id="UP000037460"/>
    </source>
</evidence>
<gene>
    <name evidence="3" type="ORF">Ctob_007870</name>
</gene>
<sequence length="120" mass="12825">MIDVLVIGTLSVSSSVALAVVCYWLYAMARLPRLESLSNIVDEFSEQPDERDVRDWARTDAIPKIVDLPVTYVSNVLFGTSAVLLRDAAAAAAAPAAAVRRGRDRASASPCSSSTRGGER</sequence>
<keyword evidence="2" id="KW-0812">Transmembrane</keyword>
<keyword evidence="2" id="KW-0472">Membrane</keyword>
<feature type="compositionally biased region" description="Polar residues" evidence="1">
    <location>
        <begin position="109"/>
        <end position="120"/>
    </location>
</feature>
<dbReference type="EMBL" id="JWZX01001170">
    <property type="protein sequence ID" value="KOO34582.1"/>
    <property type="molecule type" value="Genomic_DNA"/>
</dbReference>
<feature type="non-terminal residue" evidence="3">
    <location>
        <position position="120"/>
    </location>
</feature>
<dbReference type="Proteomes" id="UP000037460">
    <property type="component" value="Unassembled WGS sequence"/>
</dbReference>
<evidence type="ECO:0000313" key="3">
    <source>
        <dbReference type="EMBL" id="KOO34582.1"/>
    </source>
</evidence>
<evidence type="ECO:0000256" key="2">
    <source>
        <dbReference type="SAM" id="Phobius"/>
    </source>
</evidence>
<organism evidence="3 4">
    <name type="scientific">Chrysochromulina tobinii</name>
    <dbReference type="NCBI Taxonomy" id="1460289"/>
    <lineage>
        <taxon>Eukaryota</taxon>
        <taxon>Haptista</taxon>
        <taxon>Haptophyta</taxon>
        <taxon>Prymnesiophyceae</taxon>
        <taxon>Prymnesiales</taxon>
        <taxon>Chrysochromulinaceae</taxon>
        <taxon>Chrysochromulina</taxon>
    </lineage>
</organism>
<keyword evidence="4" id="KW-1185">Reference proteome</keyword>
<comment type="caution">
    <text evidence="3">The sequence shown here is derived from an EMBL/GenBank/DDBJ whole genome shotgun (WGS) entry which is preliminary data.</text>
</comment>
<accession>A0A0M0K7M2</accession>
<proteinExistence type="predicted"/>
<dbReference type="AlphaFoldDB" id="A0A0M0K7M2"/>
<name>A0A0M0K7M2_9EUKA</name>
<reference evidence="4" key="1">
    <citation type="journal article" date="2015" name="PLoS Genet.">
        <title>Genome Sequence and Transcriptome Analyses of Chrysochromulina tobin: Metabolic Tools for Enhanced Algal Fitness in the Prominent Order Prymnesiales (Haptophyceae).</title>
        <authorList>
            <person name="Hovde B.T."/>
            <person name="Deodato C.R."/>
            <person name="Hunsperger H.M."/>
            <person name="Ryken S.A."/>
            <person name="Yost W."/>
            <person name="Jha R.K."/>
            <person name="Patterson J."/>
            <person name="Monnat R.J. Jr."/>
            <person name="Barlow S.B."/>
            <person name="Starkenburg S.R."/>
            <person name="Cattolico R.A."/>
        </authorList>
    </citation>
    <scope>NUCLEOTIDE SEQUENCE</scope>
    <source>
        <strain evidence="4">CCMP291</strain>
    </source>
</reference>
<protein>
    <submittedName>
        <fullName evidence="3">Uncharacterized protein</fullName>
    </submittedName>
</protein>
<evidence type="ECO:0000256" key="1">
    <source>
        <dbReference type="SAM" id="MobiDB-lite"/>
    </source>
</evidence>
<keyword evidence="2" id="KW-1133">Transmembrane helix</keyword>
<feature type="transmembrane region" description="Helical" evidence="2">
    <location>
        <begin position="6"/>
        <end position="26"/>
    </location>
</feature>
<feature type="region of interest" description="Disordered" evidence="1">
    <location>
        <begin position="96"/>
        <end position="120"/>
    </location>
</feature>